<evidence type="ECO:0000313" key="3">
    <source>
        <dbReference type="Proteomes" id="UP000121784"/>
    </source>
</evidence>
<dbReference type="InterPro" id="IPR036540">
    <property type="entry name" value="Pox_vCCI-like_sf"/>
</dbReference>
<dbReference type="Pfam" id="PF02250">
    <property type="entry name" value="Orthopox_35kD"/>
    <property type="match status" value="1"/>
</dbReference>
<dbReference type="SUPFAM" id="SSF49889">
    <property type="entry name" value="Soluble secreted chemokine inhibitor, VCCI"/>
    <property type="match status" value="1"/>
</dbReference>
<sequence length="260" mass="29573">MNTHLLLLIVGVISSCYAGNKNWVKPELVSIFSDTENPLTKVFKVCDTENVFMGMYLNIFAKVNKYTPRCTSLDIKKDNAYVVGGGVIINTTLQDCPFPVSTVAEEVYDDSILNVIFSTVNPITDKDKTNFITKDESKNIPKKCKVFVSMKCKQDEHFSEESFDEHEYDDDYEEAVPINVDNEILATFNRNKAPIKVNDILTLDIDKSCVQEVVSRLRINDLCESVKRYPESSYVQEVSYPESSKFEDFEKNTPGYPTLC</sequence>
<dbReference type="InterPro" id="IPR003184">
    <property type="entry name" value="Orthopox_35kDa"/>
</dbReference>
<dbReference type="Proteomes" id="UP000121784">
    <property type="component" value="Segment"/>
</dbReference>
<evidence type="ECO:0000313" key="2">
    <source>
        <dbReference type="EMBL" id="AIT70790.1"/>
    </source>
</evidence>
<gene>
    <name evidence="2" type="primary">175</name>
    <name evidence="1" type="synonym">11</name>
</gene>
<dbReference type="EMBL" id="KM595078">
    <property type="protein sequence ID" value="AIT70790.1"/>
    <property type="molecule type" value="Genomic_DNA"/>
</dbReference>
<name>A0A097IW36_9POXV</name>
<dbReference type="Gene3D" id="2.60.240.10">
    <property type="entry name" value="Major secreted virus protein"/>
    <property type="match status" value="1"/>
</dbReference>
<organism evidence="2 3">
    <name type="scientific">Cotia virus</name>
    <dbReference type="NCBI Taxonomy" id="39444"/>
    <lineage>
        <taxon>Viruses</taxon>
        <taxon>Varidnaviria</taxon>
        <taxon>Bamfordvirae</taxon>
        <taxon>Nucleocytoviricota</taxon>
        <taxon>Pokkesviricetes</taxon>
        <taxon>Chitovirales</taxon>
        <taxon>Poxviridae</taxon>
        <taxon>Chordopoxvirinae</taxon>
        <taxon>Oryzopoxvirus</taxon>
        <taxon>Oryzopoxvirus cotia</taxon>
    </lineage>
</organism>
<dbReference type="EMBL" id="KM595078">
    <property type="protein sequence ID" value="AIT70626.1"/>
    <property type="molecule type" value="Genomic_DNA"/>
</dbReference>
<accession>A0A097IW36</accession>
<evidence type="ECO:0000313" key="1">
    <source>
        <dbReference type="EMBL" id="AIT70626.1"/>
    </source>
</evidence>
<protein>
    <submittedName>
        <fullName evidence="2">C-C chemokine binding protein</fullName>
    </submittedName>
</protein>
<proteinExistence type="predicted"/>
<reference evidence="2 3" key="1">
    <citation type="submission" date="2014-09" db="EMBL/GenBank/DDBJ databases">
        <title>Complete Genome Sequence of the Embu Virus Strain SPAn 880.</title>
        <authorList>
            <person name="Ibrahim M.S."/>
            <person name="Antwerpen M.H."/>
            <person name="Georgi E."/>
            <person name="Vette P."/>
            <person name="Zoeller G."/>
            <person name="Meyer H."/>
        </authorList>
    </citation>
    <scope>NUCLEOTIDE SEQUENCE [LARGE SCALE GENOMIC DNA]</scope>
    <source>
        <strain evidence="2">SPAn880</strain>
    </source>
</reference>